<keyword evidence="2" id="KW-1185">Reference proteome</keyword>
<evidence type="ECO:0000313" key="1">
    <source>
        <dbReference type="EMBL" id="KAG7195371.1"/>
    </source>
</evidence>
<dbReference type="Gene3D" id="2.60.40.640">
    <property type="match status" value="1"/>
</dbReference>
<dbReference type="GO" id="GO:0070086">
    <property type="term" value="P:ubiquitin-dependent endocytosis"/>
    <property type="evidence" value="ECO:0007669"/>
    <property type="project" value="TreeGrafter"/>
</dbReference>
<dbReference type="GeneID" id="66117274"/>
<dbReference type="Proteomes" id="UP000790833">
    <property type="component" value="Unassembled WGS sequence"/>
</dbReference>
<dbReference type="AlphaFoldDB" id="A0A9P7VC42"/>
<reference evidence="1" key="1">
    <citation type="submission" date="2021-03" db="EMBL/GenBank/DDBJ databases">
        <authorList>
            <person name="Palmer J.M."/>
        </authorList>
    </citation>
    <scope>NUCLEOTIDE SEQUENCE</scope>
    <source>
        <strain evidence="1">ARV_011</strain>
    </source>
</reference>
<proteinExistence type="predicted"/>
<dbReference type="GO" id="GO:0030674">
    <property type="term" value="F:protein-macromolecule adaptor activity"/>
    <property type="evidence" value="ECO:0007669"/>
    <property type="project" value="TreeGrafter"/>
</dbReference>
<comment type="caution">
    <text evidence="1">The sequence shown here is derived from an EMBL/GenBank/DDBJ whole genome shotgun (WGS) entry which is preliminary data.</text>
</comment>
<dbReference type="RefSeq" id="XP_043050918.1">
    <property type="nucleotide sequence ID" value="XM_043194594.1"/>
</dbReference>
<dbReference type="GO" id="GO:0005829">
    <property type="term" value="C:cytosol"/>
    <property type="evidence" value="ECO:0007669"/>
    <property type="project" value="TreeGrafter"/>
</dbReference>
<accession>A0A9P7VC42</accession>
<protein>
    <recommendedName>
        <fullName evidence="3">Arrestin-like N-terminal domain-containing protein</fullName>
    </recommendedName>
</protein>
<dbReference type="PANTHER" id="PTHR11188">
    <property type="entry name" value="ARRESTIN DOMAIN CONTAINING PROTEIN"/>
    <property type="match status" value="1"/>
</dbReference>
<sequence length="412" mass="47012">MHRPIIEIELDRADPSEPLTSFDVARGKVVITSNYPLSFTAIELKFKGITKTNTMRPITNLFEFQILDEEEEIPYNNMSKPNGFVNKHTMLHLTQDIGYVDGDARKGPIKLIKGRNELPFEFVIPLSYHCGGDTFLLKAWHSVTRVQSYELPPIFYFSQGITRASIEYTVKVTCRNRILPNIRVEKPILYVPNDSSEPLEGGSIIKGSTSYSKLCTFDMSTTRSLCQYVISIVKNSTLTIQLTLEARFKNSNPKLSIDSPFSGELFLVYNIPPEIMQVTHANKLYLQSFKATLTSTVKIKGAEELPEYYYFTTTLGQVHLNNMEIDLISESDENALELAFLYPHIQVPKSVTPNFKTCHISLEHKLKLDLKFTVFSMPHPPHLLDKLKQDIKHVVIECSNFTIVNQLRKNLE</sequence>
<dbReference type="CDD" id="cd22952">
    <property type="entry name" value="ART10-like"/>
    <property type="match status" value="1"/>
</dbReference>
<name>A0A9P7VC42_9ASCO</name>
<dbReference type="EMBL" id="JAHMUF010000004">
    <property type="protein sequence ID" value="KAG7195371.1"/>
    <property type="molecule type" value="Genomic_DNA"/>
</dbReference>
<organism evidence="1 2">
    <name type="scientific">Scheffersomyces spartinae</name>
    <dbReference type="NCBI Taxonomy" id="45513"/>
    <lineage>
        <taxon>Eukaryota</taxon>
        <taxon>Fungi</taxon>
        <taxon>Dikarya</taxon>
        <taxon>Ascomycota</taxon>
        <taxon>Saccharomycotina</taxon>
        <taxon>Pichiomycetes</taxon>
        <taxon>Debaryomycetaceae</taxon>
        <taxon>Scheffersomyces</taxon>
    </lineage>
</organism>
<dbReference type="GO" id="GO:0005886">
    <property type="term" value="C:plasma membrane"/>
    <property type="evidence" value="ECO:0007669"/>
    <property type="project" value="TreeGrafter"/>
</dbReference>
<evidence type="ECO:0008006" key="3">
    <source>
        <dbReference type="Google" id="ProtNLM"/>
    </source>
</evidence>
<dbReference type="InterPro" id="IPR050357">
    <property type="entry name" value="Arrestin_domain-protein"/>
</dbReference>
<gene>
    <name evidence="1" type="ORF">KQ657_003900</name>
</gene>
<dbReference type="InterPro" id="IPR014752">
    <property type="entry name" value="Arrestin-like_C"/>
</dbReference>
<dbReference type="PANTHER" id="PTHR11188:SF17">
    <property type="entry name" value="FI21816P1"/>
    <property type="match status" value="1"/>
</dbReference>
<evidence type="ECO:0000313" key="2">
    <source>
        <dbReference type="Proteomes" id="UP000790833"/>
    </source>
</evidence>
<dbReference type="GO" id="GO:0031625">
    <property type="term" value="F:ubiquitin protein ligase binding"/>
    <property type="evidence" value="ECO:0007669"/>
    <property type="project" value="TreeGrafter"/>
</dbReference>